<dbReference type="EMBL" id="AP022596">
    <property type="protein sequence ID" value="BBY62976.1"/>
    <property type="molecule type" value="Genomic_DNA"/>
</dbReference>
<gene>
    <name evidence="2" type="ORF">MHEL_12190</name>
</gene>
<feature type="compositionally biased region" description="Pro residues" evidence="1">
    <location>
        <begin position="140"/>
        <end position="149"/>
    </location>
</feature>
<organism evidence="2 3">
    <name type="scientific">Mycolicibacterium helvum</name>
    <dbReference type="NCBI Taxonomy" id="1534349"/>
    <lineage>
        <taxon>Bacteria</taxon>
        <taxon>Bacillati</taxon>
        <taxon>Actinomycetota</taxon>
        <taxon>Actinomycetes</taxon>
        <taxon>Mycobacteriales</taxon>
        <taxon>Mycobacteriaceae</taxon>
        <taxon>Mycolicibacterium</taxon>
    </lineage>
</organism>
<evidence type="ECO:0000256" key="1">
    <source>
        <dbReference type="SAM" id="MobiDB-lite"/>
    </source>
</evidence>
<feature type="compositionally biased region" description="Pro residues" evidence="1">
    <location>
        <begin position="199"/>
        <end position="208"/>
    </location>
</feature>
<name>A0A7I7T4F5_9MYCO</name>
<evidence type="ECO:0000313" key="2">
    <source>
        <dbReference type="EMBL" id="BBY62976.1"/>
    </source>
</evidence>
<feature type="compositionally biased region" description="Low complexity" evidence="1">
    <location>
        <begin position="223"/>
        <end position="245"/>
    </location>
</feature>
<dbReference type="RefSeq" id="WP_163746702.1">
    <property type="nucleotide sequence ID" value="NZ_AP022596.1"/>
</dbReference>
<protein>
    <submittedName>
        <fullName evidence="2">Uncharacterized protein</fullName>
    </submittedName>
</protein>
<keyword evidence="3" id="KW-1185">Reference proteome</keyword>
<proteinExistence type="predicted"/>
<accession>A0A7I7T4F5</accession>
<sequence>MKAEIGSEAVAEAEAEREATAAVEATADVKGSTGSLLVVLGAATGFAVAPLPPNSRRDTANAAHINGSAPGRSLPPSPNHDNNPLFAANDFGTSAAAGGEDTITGAESLSEPDPEPAPADTESNEFGVDVPAFSRTDPVPLSPLVPRPLCPRGAVEAEELFELEPADVRPDEVLPEPGFEPAEPPGLSARRGPRASPCPELPEPAEPAPEPDDPPEPDGSARTTGTPTIAAPTPSATANAPTRPTKVAALLTGAIRRARRESLGSGPQSTGRACAASNFTGVGRNDFESDTMHSLASTLRAPAHTG</sequence>
<dbReference type="AlphaFoldDB" id="A0A7I7T4F5"/>
<dbReference type="Proteomes" id="UP000467148">
    <property type="component" value="Chromosome"/>
</dbReference>
<reference evidence="2 3" key="1">
    <citation type="journal article" date="2019" name="Emerg. Microbes Infect.">
        <title>Comprehensive subspecies identification of 175 nontuberculous mycobacteria species based on 7547 genomic profiles.</title>
        <authorList>
            <person name="Matsumoto Y."/>
            <person name="Kinjo T."/>
            <person name="Motooka D."/>
            <person name="Nabeya D."/>
            <person name="Jung N."/>
            <person name="Uechi K."/>
            <person name="Horii T."/>
            <person name="Iida T."/>
            <person name="Fujita J."/>
            <person name="Nakamura S."/>
        </authorList>
    </citation>
    <scope>NUCLEOTIDE SEQUENCE [LARGE SCALE GENOMIC DNA]</scope>
    <source>
        <strain evidence="2 3">JCM 30396</strain>
    </source>
</reference>
<feature type="region of interest" description="Disordered" evidence="1">
    <location>
        <begin position="161"/>
        <end position="288"/>
    </location>
</feature>
<evidence type="ECO:0000313" key="3">
    <source>
        <dbReference type="Proteomes" id="UP000467148"/>
    </source>
</evidence>
<dbReference type="KEGG" id="mhev:MHEL_12190"/>
<feature type="region of interest" description="Disordered" evidence="1">
    <location>
        <begin position="49"/>
        <end position="149"/>
    </location>
</feature>